<feature type="short sequence motif" description="HXTX 1" evidence="1">
    <location>
        <begin position="38"/>
        <end position="41"/>
    </location>
</feature>
<feature type="short sequence motif" description="HXTX 2" evidence="1">
    <location>
        <begin position="122"/>
        <end position="125"/>
    </location>
</feature>
<dbReference type="HAMAP" id="MF_01940">
    <property type="entry name" value="RNA_CPDase"/>
    <property type="match status" value="1"/>
</dbReference>
<name>A0A0G3XH01_9SPHN</name>
<evidence type="ECO:0000256" key="1">
    <source>
        <dbReference type="HAMAP-Rule" id="MF_01940"/>
    </source>
</evidence>
<dbReference type="InterPro" id="IPR004175">
    <property type="entry name" value="RNA_CPDase"/>
</dbReference>
<dbReference type="KEGG" id="cna:AB433_05955"/>
<keyword evidence="2" id="KW-0436">Ligase</keyword>
<dbReference type="Gene3D" id="3.90.1140.10">
    <property type="entry name" value="Cyclic phosphodiesterase"/>
    <property type="match status" value="1"/>
</dbReference>
<accession>A0A0G3XH01</accession>
<protein>
    <recommendedName>
        <fullName evidence="1">RNA 2',3'-cyclic phosphodiesterase</fullName>
        <shortName evidence="1">RNA 2',3'-CPDase</shortName>
        <ecNumber evidence="1">3.1.4.58</ecNumber>
    </recommendedName>
</protein>
<dbReference type="Proteomes" id="UP000035287">
    <property type="component" value="Chromosome"/>
</dbReference>
<dbReference type="InterPro" id="IPR009097">
    <property type="entry name" value="Cyclic_Pdiesterase"/>
</dbReference>
<keyword evidence="3" id="KW-1185">Reference proteome</keyword>
<dbReference type="NCBIfam" id="TIGR02258">
    <property type="entry name" value="2_5_ligase"/>
    <property type="match status" value="1"/>
</dbReference>
<feature type="active site" description="Proton acceptor" evidence="1">
    <location>
        <position position="122"/>
    </location>
</feature>
<dbReference type="PANTHER" id="PTHR35561:SF1">
    <property type="entry name" value="RNA 2',3'-CYCLIC PHOSPHODIESTERASE"/>
    <property type="match status" value="1"/>
</dbReference>
<evidence type="ECO:0000313" key="2">
    <source>
        <dbReference type="EMBL" id="AKM09628.1"/>
    </source>
</evidence>
<dbReference type="OrthoDB" id="9793819at2"/>
<dbReference type="PATRIC" id="fig|1348774.3.peg.1248"/>
<comment type="catalytic activity">
    <reaction evidence="1">
        <text>a 3'-end 2',3'-cyclophospho-ribonucleotide-RNA + H2O = a 3'-end 2'-phospho-ribonucleotide-RNA + H(+)</text>
        <dbReference type="Rhea" id="RHEA:11828"/>
        <dbReference type="Rhea" id="RHEA-COMP:10464"/>
        <dbReference type="Rhea" id="RHEA-COMP:17353"/>
        <dbReference type="ChEBI" id="CHEBI:15377"/>
        <dbReference type="ChEBI" id="CHEBI:15378"/>
        <dbReference type="ChEBI" id="CHEBI:83064"/>
        <dbReference type="ChEBI" id="CHEBI:173113"/>
        <dbReference type="EC" id="3.1.4.58"/>
    </reaction>
</comment>
<dbReference type="GO" id="GO:0004113">
    <property type="term" value="F:2',3'-cyclic-nucleotide 3'-phosphodiesterase activity"/>
    <property type="evidence" value="ECO:0007669"/>
    <property type="project" value="InterPro"/>
</dbReference>
<gene>
    <name evidence="2" type="ORF">AB433_05955</name>
</gene>
<organism evidence="2 3">
    <name type="scientific">Croceicoccus naphthovorans</name>
    <dbReference type="NCBI Taxonomy" id="1348774"/>
    <lineage>
        <taxon>Bacteria</taxon>
        <taxon>Pseudomonadati</taxon>
        <taxon>Pseudomonadota</taxon>
        <taxon>Alphaproteobacteria</taxon>
        <taxon>Sphingomonadales</taxon>
        <taxon>Erythrobacteraceae</taxon>
        <taxon>Croceicoccus</taxon>
    </lineage>
</organism>
<dbReference type="EC" id="3.1.4.58" evidence="1"/>
<dbReference type="GO" id="GO:0008664">
    <property type="term" value="F:RNA 2',3'-cyclic 3'-phosphodiesterase activity"/>
    <property type="evidence" value="ECO:0007669"/>
    <property type="project" value="UniProtKB-EC"/>
</dbReference>
<dbReference type="RefSeq" id="WP_047820316.1">
    <property type="nucleotide sequence ID" value="NZ_CP011770.1"/>
</dbReference>
<reference evidence="2 3" key="1">
    <citation type="submission" date="2015-06" db="EMBL/GenBank/DDBJ databases">
        <authorList>
            <person name="Zeng Y."/>
            <person name="Huang Y."/>
        </authorList>
    </citation>
    <scope>NUCLEOTIDE SEQUENCE [LARGE SCALE GENOMIC DNA]</scope>
    <source>
        <strain evidence="2 3">PQ-2</strain>
    </source>
</reference>
<evidence type="ECO:0000313" key="3">
    <source>
        <dbReference type="Proteomes" id="UP000035287"/>
    </source>
</evidence>
<comment type="function">
    <text evidence="1">Hydrolyzes RNA 2',3'-cyclic phosphodiester to an RNA 2'-phosphomonoester.</text>
</comment>
<dbReference type="GO" id="GO:0016874">
    <property type="term" value="F:ligase activity"/>
    <property type="evidence" value="ECO:0007669"/>
    <property type="project" value="UniProtKB-KW"/>
</dbReference>
<dbReference type="PANTHER" id="PTHR35561">
    <property type="entry name" value="RNA 2',3'-CYCLIC PHOSPHODIESTERASE"/>
    <property type="match status" value="1"/>
</dbReference>
<comment type="similarity">
    <text evidence="1">Belongs to the 2H phosphoesterase superfamily. ThpR family.</text>
</comment>
<dbReference type="SUPFAM" id="SSF55144">
    <property type="entry name" value="LigT-like"/>
    <property type="match status" value="1"/>
</dbReference>
<dbReference type="EMBL" id="CP011770">
    <property type="protein sequence ID" value="AKM09628.1"/>
    <property type="molecule type" value="Genomic_DNA"/>
</dbReference>
<keyword evidence="1" id="KW-0378">Hydrolase</keyword>
<sequence>MSHRLFIAIRPPEPVIDAMIDVMDGIENARWQDEAQLHLTLRYVGEVDTPTANDIADALGRIRFAPFDLTYRGVGHFERSHWPSAVWAGVVPSPGLDTLAKKVERACVSAGCAPETRRFTPHVTLARLNRSSGPVGDWMARHGDFACAPVRVDHFTLYESTLSHSGSHYDPVVRFSLA</sequence>
<dbReference type="Pfam" id="PF13563">
    <property type="entry name" value="2_5_RNA_ligase2"/>
    <property type="match status" value="1"/>
</dbReference>
<proteinExistence type="inferred from homology"/>
<dbReference type="AlphaFoldDB" id="A0A0G3XH01"/>
<feature type="active site" description="Proton donor" evidence="1">
    <location>
        <position position="38"/>
    </location>
</feature>